<sequence length="158" mass="18664">MDIRLTTTNQNFKIEKYTENDREQILNVWEKSVLATHDFLSPTDFEEIKQLVHTFNFNDFEVYCLKQNEEVAGFIGLAERKIEMLFFSPEYIGKGLGRKLTDFAFSELKADKVDVNEQNTSAVKFYEKLGFKTYERTDKDDQGKEYPLLRMKLETMEN</sequence>
<comment type="caution">
    <text evidence="4">The sequence shown here is derived from an EMBL/GenBank/DDBJ whole genome shotgun (WGS) entry which is preliminary data.</text>
</comment>
<evidence type="ECO:0000256" key="2">
    <source>
        <dbReference type="ARBA" id="ARBA00023315"/>
    </source>
</evidence>
<protein>
    <submittedName>
        <fullName evidence="4">GNAT family N-acetyltransferase</fullName>
        <ecNumber evidence="4">2.3.1.-</ecNumber>
    </submittedName>
</protein>
<evidence type="ECO:0000259" key="3">
    <source>
        <dbReference type="PROSITE" id="PS51186"/>
    </source>
</evidence>
<keyword evidence="1 4" id="KW-0808">Transferase</keyword>
<dbReference type="PANTHER" id="PTHR43800:SF1">
    <property type="entry name" value="PEPTIDYL-LYSINE N-ACETYLTRANSFERASE YJAB"/>
    <property type="match status" value="1"/>
</dbReference>
<feature type="domain" description="N-acetyltransferase" evidence="3">
    <location>
        <begin position="12"/>
        <end position="156"/>
    </location>
</feature>
<name>A0ABU5SC42_9BACT</name>
<dbReference type="EMBL" id="JAYGIL010000060">
    <property type="protein sequence ID" value="MEA5406062.1"/>
    <property type="molecule type" value="Genomic_DNA"/>
</dbReference>
<keyword evidence="2 4" id="KW-0012">Acyltransferase</keyword>
<dbReference type="Gene3D" id="3.40.630.30">
    <property type="match status" value="1"/>
</dbReference>
<evidence type="ECO:0000256" key="1">
    <source>
        <dbReference type="ARBA" id="ARBA00022679"/>
    </source>
</evidence>
<accession>A0ABU5SC42</accession>
<dbReference type="Pfam" id="PF13673">
    <property type="entry name" value="Acetyltransf_10"/>
    <property type="match status" value="1"/>
</dbReference>
<evidence type="ECO:0000313" key="5">
    <source>
        <dbReference type="Proteomes" id="UP001303899"/>
    </source>
</evidence>
<keyword evidence="5" id="KW-1185">Reference proteome</keyword>
<gene>
    <name evidence="4" type="ORF">VB776_24195</name>
</gene>
<dbReference type="SUPFAM" id="SSF55729">
    <property type="entry name" value="Acyl-CoA N-acyltransferases (Nat)"/>
    <property type="match status" value="1"/>
</dbReference>
<reference evidence="4 5" key="1">
    <citation type="submission" date="2023-12" db="EMBL/GenBank/DDBJ databases">
        <title>Novel species of the genus Arcicella isolated from rivers.</title>
        <authorList>
            <person name="Lu H."/>
        </authorList>
    </citation>
    <scope>NUCLEOTIDE SEQUENCE [LARGE SCALE GENOMIC DNA]</scope>
    <source>
        <strain evidence="4 5">DC2W</strain>
    </source>
</reference>
<dbReference type="InterPro" id="IPR016181">
    <property type="entry name" value="Acyl_CoA_acyltransferase"/>
</dbReference>
<dbReference type="GO" id="GO:0016746">
    <property type="term" value="F:acyltransferase activity"/>
    <property type="evidence" value="ECO:0007669"/>
    <property type="project" value="UniProtKB-KW"/>
</dbReference>
<organism evidence="4 5">
    <name type="scientific">Arcicella gelida</name>
    <dbReference type="NCBI Taxonomy" id="2984195"/>
    <lineage>
        <taxon>Bacteria</taxon>
        <taxon>Pseudomonadati</taxon>
        <taxon>Bacteroidota</taxon>
        <taxon>Cytophagia</taxon>
        <taxon>Cytophagales</taxon>
        <taxon>Flectobacillaceae</taxon>
        <taxon>Arcicella</taxon>
    </lineage>
</organism>
<dbReference type="EC" id="2.3.1.-" evidence="4"/>
<dbReference type="PROSITE" id="PS51186">
    <property type="entry name" value="GNAT"/>
    <property type="match status" value="1"/>
</dbReference>
<dbReference type="Proteomes" id="UP001303899">
    <property type="component" value="Unassembled WGS sequence"/>
</dbReference>
<dbReference type="CDD" id="cd04301">
    <property type="entry name" value="NAT_SF"/>
    <property type="match status" value="1"/>
</dbReference>
<proteinExistence type="predicted"/>
<evidence type="ECO:0000313" key="4">
    <source>
        <dbReference type="EMBL" id="MEA5406062.1"/>
    </source>
</evidence>
<dbReference type="PANTHER" id="PTHR43800">
    <property type="entry name" value="PEPTIDYL-LYSINE N-ACETYLTRANSFERASE YJAB"/>
    <property type="match status" value="1"/>
</dbReference>
<dbReference type="RefSeq" id="WP_323699426.1">
    <property type="nucleotide sequence ID" value="NZ_JAYGIL010000060.1"/>
</dbReference>
<dbReference type="InterPro" id="IPR000182">
    <property type="entry name" value="GNAT_dom"/>
</dbReference>